<name>A0A8J2PHL0_9HEXA</name>
<dbReference type="AlphaFoldDB" id="A0A8J2PHL0"/>
<accession>A0A8J2PHL0</accession>
<protein>
    <submittedName>
        <fullName evidence="1">Uncharacterized protein</fullName>
    </submittedName>
</protein>
<sequence>MKISLNVTRGSQVLPLEKIEPHPAYCTLPTLQNIVVTLPNFSLLFR</sequence>
<keyword evidence="2" id="KW-1185">Reference proteome</keyword>
<proteinExistence type="predicted"/>
<gene>
    <name evidence="1" type="ORF">AFUS01_LOCUS33712</name>
</gene>
<reference evidence="1" key="1">
    <citation type="submission" date="2021-06" db="EMBL/GenBank/DDBJ databases">
        <authorList>
            <person name="Hodson N. C."/>
            <person name="Mongue J. A."/>
            <person name="Jaron S. K."/>
        </authorList>
    </citation>
    <scope>NUCLEOTIDE SEQUENCE</scope>
</reference>
<feature type="non-terminal residue" evidence="1">
    <location>
        <position position="1"/>
    </location>
</feature>
<organism evidence="1 2">
    <name type="scientific">Allacma fusca</name>
    <dbReference type="NCBI Taxonomy" id="39272"/>
    <lineage>
        <taxon>Eukaryota</taxon>
        <taxon>Metazoa</taxon>
        <taxon>Ecdysozoa</taxon>
        <taxon>Arthropoda</taxon>
        <taxon>Hexapoda</taxon>
        <taxon>Collembola</taxon>
        <taxon>Symphypleona</taxon>
        <taxon>Sminthuridae</taxon>
        <taxon>Allacma</taxon>
    </lineage>
</organism>
<dbReference type="Proteomes" id="UP000708208">
    <property type="component" value="Unassembled WGS sequence"/>
</dbReference>
<evidence type="ECO:0000313" key="2">
    <source>
        <dbReference type="Proteomes" id="UP000708208"/>
    </source>
</evidence>
<comment type="caution">
    <text evidence="1">The sequence shown here is derived from an EMBL/GenBank/DDBJ whole genome shotgun (WGS) entry which is preliminary data.</text>
</comment>
<evidence type="ECO:0000313" key="1">
    <source>
        <dbReference type="EMBL" id="CAG7823498.1"/>
    </source>
</evidence>
<dbReference type="EMBL" id="CAJVCH010529730">
    <property type="protein sequence ID" value="CAG7823498.1"/>
    <property type="molecule type" value="Genomic_DNA"/>
</dbReference>